<protein>
    <recommendedName>
        <fullName evidence="6">Calpain catalytic domain-containing protein</fullName>
    </recommendedName>
</protein>
<evidence type="ECO:0000259" key="6">
    <source>
        <dbReference type="PROSITE" id="PS50203"/>
    </source>
</evidence>
<dbReference type="RefSeq" id="XP_007389868.1">
    <property type="nucleotide sequence ID" value="XM_007389806.1"/>
</dbReference>
<comment type="similarity">
    <text evidence="1">Belongs to the peptidase C2 family. PalB/RIM13 subfamily.</text>
</comment>
<evidence type="ECO:0000256" key="1">
    <source>
        <dbReference type="ARBA" id="ARBA00010193"/>
    </source>
</evidence>
<dbReference type="SMART" id="SM00720">
    <property type="entry name" value="calpain_III"/>
    <property type="match status" value="1"/>
</dbReference>
<dbReference type="SUPFAM" id="SSF49758">
    <property type="entry name" value="Calpain large subunit, middle domain (domain III)"/>
    <property type="match status" value="3"/>
</dbReference>
<dbReference type="HOGENOM" id="CLU_006770_0_0_1"/>
<evidence type="ECO:0000313" key="7">
    <source>
        <dbReference type="EMBL" id="EKM60408.1"/>
    </source>
</evidence>
<dbReference type="SUPFAM" id="SSF54001">
    <property type="entry name" value="Cysteine proteinases"/>
    <property type="match status" value="1"/>
</dbReference>
<dbReference type="Gene3D" id="2.60.120.380">
    <property type="match status" value="2"/>
</dbReference>
<dbReference type="PANTHER" id="PTHR46143">
    <property type="entry name" value="CALPAIN-7"/>
    <property type="match status" value="1"/>
</dbReference>
<dbReference type="KEGG" id="pco:PHACADRAFT_167770"/>
<keyword evidence="2" id="KW-0645">Protease</keyword>
<dbReference type="InterPro" id="IPR001300">
    <property type="entry name" value="Peptidase_C2_calpain_cat"/>
</dbReference>
<dbReference type="PANTHER" id="PTHR46143:SF1">
    <property type="entry name" value="CALPAIN-7"/>
    <property type="match status" value="1"/>
</dbReference>
<dbReference type="PROSITE" id="PS50203">
    <property type="entry name" value="CALPAIN_CAT"/>
    <property type="match status" value="1"/>
</dbReference>
<dbReference type="GO" id="GO:0004198">
    <property type="term" value="F:calcium-dependent cysteine-type endopeptidase activity"/>
    <property type="evidence" value="ECO:0007669"/>
    <property type="project" value="InterPro"/>
</dbReference>
<dbReference type="STRING" id="650164.K5W904"/>
<reference evidence="7 8" key="1">
    <citation type="journal article" date="2012" name="BMC Genomics">
        <title>Comparative genomics of the white-rot fungi, Phanerochaete carnosa and P. chrysosporium, to elucidate the genetic basis of the distinct wood types they colonize.</title>
        <authorList>
            <person name="Suzuki H."/>
            <person name="MacDonald J."/>
            <person name="Syed K."/>
            <person name="Salamov A."/>
            <person name="Hori C."/>
            <person name="Aerts A."/>
            <person name="Henrissat B."/>
            <person name="Wiebenga A."/>
            <person name="vanKuyk P.A."/>
            <person name="Barry K."/>
            <person name="Lindquist E."/>
            <person name="LaButti K."/>
            <person name="Lapidus A."/>
            <person name="Lucas S."/>
            <person name="Coutinho P."/>
            <person name="Gong Y."/>
            <person name="Samejima M."/>
            <person name="Mahadevan R."/>
            <person name="Abou-Zaid M."/>
            <person name="de Vries R.P."/>
            <person name="Igarashi K."/>
            <person name="Yadav J.S."/>
            <person name="Grigoriev I.V."/>
            <person name="Master E.R."/>
        </authorList>
    </citation>
    <scope>NUCLEOTIDE SEQUENCE [LARGE SCALE GENOMIC DNA]</scope>
    <source>
        <strain evidence="7 8">HHB-10118-sp</strain>
    </source>
</reference>
<accession>K5W904</accession>
<name>K5W904_PHACS</name>
<gene>
    <name evidence="7" type="ORF">PHACADRAFT_167770</name>
</gene>
<evidence type="ECO:0000256" key="2">
    <source>
        <dbReference type="ARBA" id="ARBA00022670"/>
    </source>
</evidence>
<dbReference type="InterPro" id="IPR051297">
    <property type="entry name" value="PalB/RIM13"/>
</dbReference>
<dbReference type="Gene3D" id="3.90.70.10">
    <property type="entry name" value="Cysteine proteinases"/>
    <property type="match status" value="1"/>
</dbReference>
<evidence type="ECO:0000256" key="5">
    <source>
        <dbReference type="PROSITE-ProRule" id="PRU00239"/>
    </source>
</evidence>
<dbReference type="InParanoid" id="K5W904"/>
<dbReference type="EMBL" id="JH930468">
    <property type="protein sequence ID" value="EKM60408.1"/>
    <property type="molecule type" value="Genomic_DNA"/>
</dbReference>
<dbReference type="InterPro" id="IPR022683">
    <property type="entry name" value="Calpain_III"/>
</dbReference>
<keyword evidence="3" id="KW-0378">Hydrolase</keyword>
<proteinExistence type="inferred from homology"/>
<organism evidence="7 8">
    <name type="scientific">Phanerochaete carnosa (strain HHB-10118-sp)</name>
    <name type="common">White-rot fungus</name>
    <name type="synonym">Peniophora carnosa</name>
    <dbReference type="NCBI Taxonomy" id="650164"/>
    <lineage>
        <taxon>Eukaryota</taxon>
        <taxon>Fungi</taxon>
        <taxon>Dikarya</taxon>
        <taxon>Basidiomycota</taxon>
        <taxon>Agaricomycotina</taxon>
        <taxon>Agaricomycetes</taxon>
        <taxon>Polyporales</taxon>
        <taxon>Phanerochaetaceae</taxon>
        <taxon>Phanerochaete</taxon>
    </lineage>
</organism>
<evidence type="ECO:0000313" key="8">
    <source>
        <dbReference type="Proteomes" id="UP000008370"/>
    </source>
</evidence>
<dbReference type="Pfam" id="PF00648">
    <property type="entry name" value="Peptidase_C2"/>
    <property type="match status" value="1"/>
</dbReference>
<dbReference type="AlphaFoldDB" id="K5W904"/>
<dbReference type="OrthoDB" id="167576at2759"/>
<keyword evidence="4" id="KW-0788">Thiol protease</keyword>
<dbReference type="GO" id="GO:0006508">
    <property type="term" value="P:proteolysis"/>
    <property type="evidence" value="ECO:0007669"/>
    <property type="project" value="UniProtKB-KW"/>
</dbReference>
<dbReference type="InterPro" id="IPR036213">
    <property type="entry name" value="Calpain_III_sf"/>
</dbReference>
<feature type="domain" description="Calpain catalytic" evidence="6">
    <location>
        <begin position="1"/>
        <end position="173"/>
    </location>
</feature>
<dbReference type="InterPro" id="IPR038765">
    <property type="entry name" value="Papain-like_cys_pep_sf"/>
</dbReference>
<sequence>MCISTGQKREIWPALLEKAYMKLMGGYEFPGSLSSTDLYTLVGWIPEHVDIASPHFEREKTWSRLSSAFLEGRCMLTLGTGSELRNGAVETMALLPAHSYAVIDITDNEDDRTLVILDPWKDSAAPPDIDTQTAQEMIKLSLDDSGNDTSRIFRVPWDTVCTVFDGVYLSWDPKIFSHQLSFHGAWRKDASTQGALRMHTRSTVDIILTSALASHIQLGLRVSRDELGTRETEVWLLLTRHVVDTKRSGEFISFSVHDQGSTSLEVLKGEYTNNTQVLVRVLVSDPSLSLVASYDGPYDDVGFTVMVYSSFPVSWNTEMNVLAYSEKVAGAFTSKNAGGNPSLPSFMVNPQYHLRIHADYTAPRAGRGKKVQIKLSLQGERRIPLNILAIWSQGQRVTDFAQSDVAISSGAYTYGHAFATKEVLAGDYTMVVSAFDNRHLGTFAFNIDCSTRFDLKPIPQEGAGMFSKVIRGEWTTETAAGAPKFERYKHNPIHELKLPSQSQVLIRLQLANPGIIISLNVTLFLLTSAKSLGSLVATSGPYADSVCGVVLGPITAQAGSYAIVPSTFNPGVCTSFRLLVFTSSSGTSIASVTVCR</sequence>
<evidence type="ECO:0000256" key="3">
    <source>
        <dbReference type="ARBA" id="ARBA00022801"/>
    </source>
</evidence>
<evidence type="ECO:0000256" key="4">
    <source>
        <dbReference type="ARBA" id="ARBA00022807"/>
    </source>
</evidence>
<dbReference type="Proteomes" id="UP000008370">
    <property type="component" value="Unassembled WGS sequence"/>
</dbReference>
<keyword evidence="8" id="KW-1185">Reference proteome</keyword>
<dbReference type="GeneID" id="18909403"/>
<comment type="caution">
    <text evidence="5">Lacks conserved residue(s) required for the propagation of feature annotation.</text>
</comment>